<evidence type="ECO:0000256" key="1">
    <source>
        <dbReference type="SAM" id="Phobius"/>
    </source>
</evidence>
<dbReference type="Proteomes" id="UP000308181">
    <property type="component" value="Unassembled WGS sequence"/>
</dbReference>
<keyword evidence="1" id="KW-0812">Transmembrane</keyword>
<protein>
    <recommendedName>
        <fullName evidence="4">Lantibiotic ABC transporter permease</fullName>
    </recommendedName>
</protein>
<name>A0A4U1BTH7_9SPHI</name>
<feature type="transmembrane region" description="Helical" evidence="1">
    <location>
        <begin position="153"/>
        <end position="174"/>
    </location>
</feature>
<feature type="transmembrane region" description="Helical" evidence="1">
    <location>
        <begin position="211"/>
        <end position="229"/>
    </location>
</feature>
<evidence type="ECO:0008006" key="4">
    <source>
        <dbReference type="Google" id="ProtNLM"/>
    </source>
</evidence>
<keyword evidence="1" id="KW-1133">Transmembrane helix</keyword>
<organism evidence="2 3">
    <name type="scientific">Pedobacter cryophilus</name>
    <dbReference type="NCBI Taxonomy" id="2571271"/>
    <lineage>
        <taxon>Bacteria</taxon>
        <taxon>Pseudomonadati</taxon>
        <taxon>Bacteroidota</taxon>
        <taxon>Sphingobacteriia</taxon>
        <taxon>Sphingobacteriales</taxon>
        <taxon>Sphingobacteriaceae</taxon>
        <taxon>Pedobacter</taxon>
    </lineage>
</organism>
<proteinExistence type="predicted"/>
<evidence type="ECO:0000313" key="3">
    <source>
        <dbReference type="Proteomes" id="UP000308181"/>
    </source>
</evidence>
<feature type="transmembrane region" description="Helical" evidence="1">
    <location>
        <begin position="7"/>
        <end position="25"/>
    </location>
</feature>
<dbReference type="OrthoDB" id="5189031at2"/>
<dbReference type="EMBL" id="SWBP01000006">
    <property type="protein sequence ID" value="TKB95889.1"/>
    <property type="molecule type" value="Genomic_DNA"/>
</dbReference>
<evidence type="ECO:0000313" key="2">
    <source>
        <dbReference type="EMBL" id="TKB95889.1"/>
    </source>
</evidence>
<keyword evidence="1" id="KW-0472">Membrane</keyword>
<comment type="caution">
    <text evidence="2">The sequence shown here is derived from an EMBL/GenBank/DDBJ whole genome shotgun (WGS) entry which is preliminary data.</text>
</comment>
<dbReference type="PANTHER" id="PTHR33802:SF1">
    <property type="entry name" value="XK-RELATED PROTEIN"/>
    <property type="match status" value="1"/>
</dbReference>
<dbReference type="PANTHER" id="PTHR33802">
    <property type="entry name" value="SI:CH211-161H7.5-RELATED"/>
    <property type="match status" value="1"/>
</dbReference>
<accession>A0A4U1BTH7</accession>
<reference evidence="2 3" key="1">
    <citation type="submission" date="2019-04" db="EMBL/GenBank/DDBJ databases">
        <title>Pedobacter sp. AR-3-17 sp. nov., isolated from Arctic soil.</title>
        <authorList>
            <person name="Dahal R.H."/>
            <person name="Kim D.-U."/>
        </authorList>
    </citation>
    <scope>NUCLEOTIDE SEQUENCE [LARGE SCALE GENOMIC DNA]</scope>
    <source>
        <strain evidence="2 3">AR-3-17</strain>
    </source>
</reference>
<feature type="transmembrane region" description="Helical" evidence="1">
    <location>
        <begin position="45"/>
        <end position="72"/>
    </location>
</feature>
<feature type="transmembrane region" description="Helical" evidence="1">
    <location>
        <begin position="84"/>
        <end position="106"/>
    </location>
</feature>
<feature type="transmembrane region" description="Helical" evidence="1">
    <location>
        <begin position="235"/>
        <end position="258"/>
    </location>
</feature>
<gene>
    <name evidence="2" type="ORF">FA046_14530</name>
</gene>
<feature type="transmembrane region" description="Helical" evidence="1">
    <location>
        <begin position="186"/>
        <end position="204"/>
    </location>
</feature>
<sequence>MKKVKQLAVLNFIFFVIAFAVSNLSQLKIFGGVTNADISNKYDTVFTPAGITFAIWGVIYLSLFGFTIYHLIKAYQDDINAEASVAILKIGNLFIINNIATTFWVFAFTYEYILLSMLLIIIQLITLLMVFIKLNLWDTQQSFKNKLFTQFPLSIYFAWLCVANVANISLYLVSIGVTNLFGLTEVQWATALVSVVTLISLFIIGKKKNISFGLVVMWALYGIILKRTAIDPVAFASLIKLCWMGIGILAVVSILELFKITKSNKKEQVS</sequence>
<keyword evidence="3" id="KW-1185">Reference proteome</keyword>
<feature type="transmembrane region" description="Helical" evidence="1">
    <location>
        <begin position="112"/>
        <end position="132"/>
    </location>
</feature>
<dbReference type="AlphaFoldDB" id="A0A4U1BTH7"/>
<dbReference type="RefSeq" id="WP_136827267.1">
    <property type="nucleotide sequence ID" value="NZ_SWBP01000006.1"/>
</dbReference>